<dbReference type="GeneID" id="40236057"/>
<evidence type="ECO:0000313" key="2">
    <source>
        <dbReference type="Proteomes" id="UP000242614"/>
    </source>
</evidence>
<keyword evidence="2" id="KW-1185">Reference proteome</keyword>
<accession>A0A2H4RBM5</accession>
<reference evidence="1" key="1">
    <citation type="journal article" date="2018" name="J. Virol.">
        <title>A novel Sulfolobus virus with an exceptional capsid architecture.</title>
        <authorList>
            <person name="Wang H."/>
            <person name="Guo Z."/>
            <person name="Feng H."/>
            <person name="Chen Y."/>
            <person name="Hernandez W."/>
            <person name="Dai X."/>
            <person name="Zhang Z."/>
            <person name="Zheng X."/>
            <person name="Lopez M.M."/>
            <person name="Fu Y."/>
            <person name="Zhang C."/>
            <person name="Zhu P."/>
            <person name="Huang L."/>
        </authorList>
    </citation>
    <scope>NUCLEOTIDE SEQUENCE [LARGE SCALE GENOMIC DNA]</scope>
    <source>
        <strain evidence="1">CR_L</strain>
    </source>
</reference>
<protein>
    <submittedName>
        <fullName evidence="1">Uncharacterized protein</fullName>
    </submittedName>
</protein>
<dbReference type="RefSeq" id="YP_009639268.1">
    <property type="nucleotide sequence ID" value="NC_042347.1"/>
</dbReference>
<sequence length="102" mass="12089">MINLSEIKLPIKVNDIKVENLKGSVHIFIKLFDREMDPKSYLKLIRGLEKDGHPVRHVGKCYEITHWFYQNPDMNKYMTALRLCYETNKLCVYESVHVVIHV</sequence>
<organism evidence="1">
    <name type="scientific">Sulfolobus ellipsoid virus 1</name>
    <dbReference type="NCBI Taxonomy" id="2056194"/>
    <lineage>
        <taxon>Viruses</taxon>
        <taxon>Viruses incertae sedis</taxon>
        <taxon>Ovaliviridae</taxon>
        <taxon>Alphaovalivirus</taxon>
        <taxon>Alphaovalivirus fumarolicaense</taxon>
    </lineage>
</organism>
<name>A0A2H4RBM5_9VIRU</name>
<dbReference type="EMBL" id="MF144115">
    <property type="protein sequence ID" value="ATY46480.1"/>
    <property type="molecule type" value="Genomic_DNA"/>
</dbReference>
<dbReference type="Proteomes" id="UP000242614">
    <property type="component" value="Segment"/>
</dbReference>
<proteinExistence type="predicted"/>
<evidence type="ECO:0000313" key="1">
    <source>
        <dbReference type="EMBL" id="ATY46480.1"/>
    </source>
</evidence>
<dbReference type="KEGG" id="vg:40236057"/>